<sequence>MSIVQPIFRDEPFLPDDADWDSLQHIEWELDANFFTGCTSRPRTPLNKAVADHQITLARAAALIIRISLNNIPVDVPDFDPASLNGYRKQLFQWMNTYNTSPASKLLLGDVTMAVTIEVLSSLPKMGVEGEILAKIGPNLGGIFQGAIDPIPLLTADDKIYRMQDDMELIQKMREHLGDYLSCFATKEAPINVLEIGASTGNSTKTISNAFSGQKNVSYTITDRSLSILNQIKSSQTGTVNLKALDINQDPLDQGFSPESFDVVLVNNILYTANSLSKVLGDTRKLLAPGGVLLLVGISNMSPAYNLIFGMNENMWSDKSYEQSEYPSVSEWNAVLQSNGFSTLEPATKTFDHIGQSSYCVVATAISTTRNLMVNILPDKEGKLFSFAHQLSTTLIGTNTASTISPNLTDDISSRFIYTVLDDGLSSLEEYQDLVEAKNVLWISMSTGSVQPRDMDMLKRFARSAREANEELKLVTLEIKQDFPEYAELLKVVRRIIQLSFQEDRGPRTELEYDYHCTLPVINHLQLHNYEMSKTSEKLGKVLPTWFMKMESEYRKYFPYDWTPASETMYKPFFPPTSPFSSVNVSTADTDTRGCSLFQMPPEILSRIILELDILSTNCFSQANRQARFVTTALPQYRQVVQHGPQAIKAMVRANLGDWFSYRELHRALIQEQCSLCGKFGGFLFFLTCTRCCYTCILTASELAVTQISCLRNGSRHLSRSSQVYFDQDTSDWETFKTKLHEKLDTADIRWMMVPDRSDHKNRLKDERGVSVRDMLKVCRSIDTPDLGIVQKLESNTSRYYSKACIVYPWLDQHFPYHEKRQLVWQYQPAYFHYLQFYSENGVNSFQKHLESCTRAQEWLKKQKKRNLELKHLLSQRRSLVRGIK</sequence>
<dbReference type="InterPro" id="IPR050444">
    <property type="entry name" value="Polyketide_Synthase"/>
</dbReference>
<accession>A0A395MRN9</accession>
<evidence type="ECO:0000256" key="1">
    <source>
        <dbReference type="ARBA" id="ARBA00022679"/>
    </source>
</evidence>
<dbReference type="InterPro" id="IPR029063">
    <property type="entry name" value="SAM-dependent_MTases_sf"/>
</dbReference>
<dbReference type="InterPro" id="IPR013217">
    <property type="entry name" value="Methyltransf_12"/>
</dbReference>
<dbReference type="STRING" id="2594813.A0A395MRN9"/>
<protein>
    <submittedName>
        <fullName evidence="3">Lovastatin nonaketide synthase</fullName>
    </submittedName>
</protein>
<evidence type="ECO:0000259" key="2">
    <source>
        <dbReference type="Pfam" id="PF08242"/>
    </source>
</evidence>
<evidence type="ECO:0000313" key="3">
    <source>
        <dbReference type="EMBL" id="RFN49789.1"/>
    </source>
</evidence>
<dbReference type="AlphaFoldDB" id="A0A395MRN9"/>
<organism evidence="3 4">
    <name type="scientific">Fusarium flagelliforme</name>
    <dbReference type="NCBI Taxonomy" id="2675880"/>
    <lineage>
        <taxon>Eukaryota</taxon>
        <taxon>Fungi</taxon>
        <taxon>Dikarya</taxon>
        <taxon>Ascomycota</taxon>
        <taxon>Pezizomycotina</taxon>
        <taxon>Sordariomycetes</taxon>
        <taxon>Hypocreomycetidae</taxon>
        <taxon>Hypocreales</taxon>
        <taxon>Nectriaceae</taxon>
        <taxon>Fusarium</taxon>
        <taxon>Fusarium incarnatum-equiseti species complex</taxon>
    </lineage>
</organism>
<dbReference type="PANTHER" id="PTHR45681:SF6">
    <property type="entry name" value="POLYKETIDE SYNTHASE 37"/>
    <property type="match status" value="1"/>
</dbReference>
<keyword evidence="1" id="KW-0808">Transferase</keyword>
<keyword evidence="4" id="KW-1185">Reference proteome</keyword>
<name>A0A395MRN9_9HYPO</name>
<comment type="caution">
    <text evidence="3">The sequence shown here is derived from an EMBL/GenBank/DDBJ whole genome shotgun (WGS) entry which is preliminary data.</text>
</comment>
<gene>
    <name evidence="3" type="ORF">FIE12Z_5937</name>
</gene>
<dbReference type="EMBL" id="PXXK01000159">
    <property type="protein sequence ID" value="RFN49789.1"/>
    <property type="molecule type" value="Genomic_DNA"/>
</dbReference>
<dbReference type="Gene3D" id="3.40.50.150">
    <property type="entry name" value="Vaccinia Virus protein VP39"/>
    <property type="match status" value="1"/>
</dbReference>
<feature type="domain" description="Methyltransferase type 12" evidence="2">
    <location>
        <begin position="194"/>
        <end position="293"/>
    </location>
</feature>
<dbReference type="CDD" id="cd02440">
    <property type="entry name" value="AdoMet_MTases"/>
    <property type="match status" value="1"/>
</dbReference>
<reference evidence="3 4" key="1">
    <citation type="journal article" date="2018" name="PLoS Pathog.">
        <title>Evolution of structural diversity of trichothecenes, a family of toxins produced by plant pathogenic and entomopathogenic fungi.</title>
        <authorList>
            <person name="Proctor R.H."/>
            <person name="McCormick S.P."/>
            <person name="Kim H.S."/>
            <person name="Cardoza R.E."/>
            <person name="Stanley A.M."/>
            <person name="Lindo L."/>
            <person name="Kelly A."/>
            <person name="Brown D.W."/>
            <person name="Lee T."/>
            <person name="Vaughan M.M."/>
            <person name="Alexander N.J."/>
            <person name="Busman M."/>
            <person name="Gutierrez S."/>
        </authorList>
    </citation>
    <scope>NUCLEOTIDE SEQUENCE [LARGE SCALE GENOMIC DNA]</scope>
    <source>
        <strain evidence="3 4">NRRL 13405</strain>
    </source>
</reference>
<proteinExistence type="predicted"/>
<dbReference type="Proteomes" id="UP000265631">
    <property type="component" value="Unassembled WGS sequence"/>
</dbReference>
<dbReference type="SUPFAM" id="SSF53335">
    <property type="entry name" value="S-adenosyl-L-methionine-dependent methyltransferases"/>
    <property type="match status" value="1"/>
</dbReference>
<evidence type="ECO:0000313" key="4">
    <source>
        <dbReference type="Proteomes" id="UP000265631"/>
    </source>
</evidence>
<dbReference type="GO" id="GO:0016740">
    <property type="term" value="F:transferase activity"/>
    <property type="evidence" value="ECO:0007669"/>
    <property type="project" value="UniProtKB-KW"/>
</dbReference>
<dbReference type="PANTHER" id="PTHR45681">
    <property type="entry name" value="POLYKETIDE SYNTHASE 44-RELATED"/>
    <property type="match status" value="1"/>
</dbReference>
<dbReference type="Pfam" id="PF08242">
    <property type="entry name" value="Methyltransf_12"/>
    <property type="match status" value="1"/>
</dbReference>